<evidence type="ECO:0000313" key="11">
    <source>
        <dbReference type="Proteomes" id="UP001178507"/>
    </source>
</evidence>
<evidence type="ECO:0000256" key="5">
    <source>
        <dbReference type="ARBA" id="ARBA00023136"/>
    </source>
</evidence>
<dbReference type="InterPro" id="IPR043203">
    <property type="entry name" value="VGCC_Ca_Na"/>
</dbReference>
<dbReference type="SMART" id="SM00054">
    <property type="entry name" value="EFh"/>
    <property type="match status" value="2"/>
</dbReference>
<dbReference type="Gene3D" id="1.10.238.10">
    <property type="entry name" value="EF-hand"/>
    <property type="match status" value="1"/>
</dbReference>
<dbReference type="PROSITE" id="PS50222">
    <property type="entry name" value="EF_HAND_2"/>
    <property type="match status" value="2"/>
</dbReference>
<accession>A0AA36HPP5</accession>
<dbReference type="InterPro" id="IPR011992">
    <property type="entry name" value="EF-hand-dom_pair"/>
</dbReference>
<proteinExistence type="predicted"/>
<evidence type="ECO:0000256" key="3">
    <source>
        <dbReference type="ARBA" id="ARBA00022837"/>
    </source>
</evidence>
<dbReference type="InterPro" id="IPR018247">
    <property type="entry name" value="EF_Hand_1_Ca_BS"/>
</dbReference>
<evidence type="ECO:0000256" key="2">
    <source>
        <dbReference type="ARBA" id="ARBA00022692"/>
    </source>
</evidence>
<feature type="transmembrane region" description="Helical" evidence="8">
    <location>
        <begin position="374"/>
        <end position="403"/>
    </location>
</feature>
<reference evidence="10" key="1">
    <citation type="submission" date="2023-08" db="EMBL/GenBank/DDBJ databases">
        <authorList>
            <person name="Chen Y."/>
            <person name="Shah S."/>
            <person name="Dougan E. K."/>
            <person name="Thang M."/>
            <person name="Chan C."/>
        </authorList>
    </citation>
    <scope>NUCLEOTIDE SEQUENCE</scope>
</reference>
<dbReference type="GO" id="GO:0005248">
    <property type="term" value="F:voltage-gated sodium channel activity"/>
    <property type="evidence" value="ECO:0007669"/>
    <property type="project" value="TreeGrafter"/>
</dbReference>
<feature type="region of interest" description="Disordered" evidence="7">
    <location>
        <begin position="115"/>
        <end position="135"/>
    </location>
</feature>
<dbReference type="InterPro" id="IPR027359">
    <property type="entry name" value="Volt_channel_dom_sf"/>
</dbReference>
<dbReference type="SUPFAM" id="SSF81324">
    <property type="entry name" value="Voltage-gated potassium channels"/>
    <property type="match status" value="1"/>
</dbReference>
<feature type="coiled-coil region" evidence="6">
    <location>
        <begin position="11"/>
        <end position="73"/>
    </location>
</feature>
<dbReference type="EMBL" id="CAUJNA010000169">
    <property type="protein sequence ID" value="CAJ1373013.1"/>
    <property type="molecule type" value="Genomic_DNA"/>
</dbReference>
<keyword evidence="2 8" id="KW-0812">Transmembrane</keyword>
<keyword evidence="3" id="KW-0106">Calcium</keyword>
<evidence type="ECO:0000256" key="7">
    <source>
        <dbReference type="SAM" id="MobiDB-lite"/>
    </source>
</evidence>
<evidence type="ECO:0000256" key="1">
    <source>
        <dbReference type="ARBA" id="ARBA00004141"/>
    </source>
</evidence>
<gene>
    <name evidence="10" type="ORF">EVOR1521_LOCUS2966</name>
</gene>
<organism evidence="10 11">
    <name type="scientific">Effrenium voratum</name>
    <dbReference type="NCBI Taxonomy" id="2562239"/>
    <lineage>
        <taxon>Eukaryota</taxon>
        <taxon>Sar</taxon>
        <taxon>Alveolata</taxon>
        <taxon>Dinophyceae</taxon>
        <taxon>Suessiales</taxon>
        <taxon>Symbiodiniaceae</taxon>
        <taxon>Effrenium</taxon>
    </lineage>
</organism>
<evidence type="ECO:0000259" key="9">
    <source>
        <dbReference type="PROSITE" id="PS50222"/>
    </source>
</evidence>
<dbReference type="InterPro" id="IPR005821">
    <property type="entry name" value="Ion_trans_dom"/>
</dbReference>
<evidence type="ECO:0000256" key="6">
    <source>
        <dbReference type="SAM" id="Coils"/>
    </source>
</evidence>
<dbReference type="SUPFAM" id="SSF47473">
    <property type="entry name" value="EF-hand"/>
    <property type="match status" value="1"/>
</dbReference>
<dbReference type="PROSITE" id="PS00018">
    <property type="entry name" value="EF_HAND_1"/>
    <property type="match status" value="2"/>
</dbReference>
<evidence type="ECO:0000256" key="8">
    <source>
        <dbReference type="SAM" id="Phobius"/>
    </source>
</evidence>
<feature type="transmembrane region" description="Helical" evidence="8">
    <location>
        <begin position="435"/>
        <end position="455"/>
    </location>
</feature>
<dbReference type="PANTHER" id="PTHR10037:SF62">
    <property type="entry name" value="SODIUM CHANNEL PROTEIN 60E"/>
    <property type="match status" value="1"/>
</dbReference>
<dbReference type="Gene3D" id="1.10.287.70">
    <property type="match status" value="1"/>
</dbReference>
<evidence type="ECO:0000313" key="10">
    <source>
        <dbReference type="EMBL" id="CAJ1373013.1"/>
    </source>
</evidence>
<dbReference type="PANTHER" id="PTHR10037">
    <property type="entry name" value="VOLTAGE-GATED CATION CHANNEL CALCIUM AND SODIUM"/>
    <property type="match status" value="1"/>
</dbReference>
<dbReference type="GO" id="GO:0005509">
    <property type="term" value="F:calcium ion binding"/>
    <property type="evidence" value="ECO:0007669"/>
    <property type="project" value="InterPro"/>
</dbReference>
<dbReference type="GO" id="GO:0001518">
    <property type="term" value="C:voltage-gated sodium channel complex"/>
    <property type="evidence" value="ECO:0007669"/>
    <property type="project" value="TreeGrafter"/>
</dbReference>
<feature type="domain" description="EF-hand" evidence="9">
    <location>
        <begin position="514"/>
        <end position="549"/>
    </location>
</feature>
<keyword evidence="11" id="KW-1185">Reference proteome</keyword>
<dbReference type="Proteomes" id="UP001178507">
    <property type="component" value="Unassembled WGS sequence"/>
</dbReference>
<keyword evidence="5 8" id="KW-0472">Membrane</keyword>
<evidence type="ECO:0000256" key="4">
    <source>
        <dbReference type="ARBA" id="ARBA00022989"/>
    </source>
</evidence>
<protein>
    <recommendedName>
        <fullName evidence="9">EF-hand domain-containing protein</fullName>
    </recommendedName>
</protein>
<feature type="transmembrane region" description="Helical" evidence="8">
    <location>
        <begin position="467"/>
        <end position="492"/>
    </location>
</feature>
<dbReference type="AlphaFoldDB" id="A0AA36HPP5"/>
<dbReference type="Gene3D" id="1.20.120.350">
    <property type="entry name" value="Voltage-gated potassium channels. Chain C"/>
    <property type="match status" value="1"/>
</dbReference>
<sequence length="639" mass="72220">MPLPLALSQCLADLTSHISTLQEEIDILKADNNALKVEQTRAEPLKSSALSKVEQLELENDILSHQINELKAQLYMSSALEEELLPKRRHAWPENEKAKEENRKKQVSFDQVIPRPEFLESGQRPPSADPNSIDHLEHPESCVFLDSDQEVDDRPMDALKVKKVTTTDVKRQLSFKRHEREGSGMLASEESLAASKMNMLKRNPFDDKQEARIVRGKSFSESWKDAVRLLTYPDRGSCFERIAQGVVFKSLAMVAIVANTIYLGWAADFNVKNSFRRLQSLPMEPQSRVAEIAFAAWFTLELFIRALAEKLEFLTGDEKFWNALDFFLVSESLVSLAWDVPASLAFLRILRVFRLVRIVRLVRTVQALRKLRTMIFAMLNSFADLLWALQVVLLIVFVFSLIFNNAVAAHFDSLDASDIIAMGLAQEINAMYGGLYSSMVSLWSAVSGGNDWMVYAEALRHLSMGEFYFVIFNFYIAFCVIGLFNVVTGVFVDSAVCTRTEDEIVQGYLDEMKSMTESIKGFLKKADKDASGTLTYEEFQAHMSNPVVKAYFSGLDIDPDETKIIFTLLDSDCNGDIDIEEFVHGTMKLKGYATKLDVMALMYDATRQSIKFEALCEFLESQINCISDAVAGRPRRSSV</sequence>
<name>A0AA36HPP5_9DINO</name>
<dbReference type="Pfam" id="PF00520">
    <property type="entry name" value="Ion_trans"/>
    <property type="match status" value="1"/>
</dbReference>
<comment type="caution">
    <text evidence="10">The sequence shown here is derived from an EMBL/GenBank/DDBJ whole genome shotgun (WGS) entry which is preliminary data.</text>
</comment>
<comment type="subcellular location">
    <subcellularLocation>
        <location evidence="1">Membrane</location>
        <topology evidence="1">Multi-pass membrane protein</topology>
    </subcellularLocation>
</comment>
<keyword evidence="4 8" id="KW-1133">Transmembrane helix</keyword>
<keyword evidence="6" id="KW-0175">Coiled coil</keyword>
<dbReference type="InterPro" id="IPR002048">
    <property type="entry name" value="EF_hand_dom"/>
</dbReference>
<feature type="domain" description="EF-hand" evidence="9">
    <location>
        <begin position="557"/>
        <end position="592"/>
    </location>
</feature>